<feature type="region of interest" description="Disordered" evidence="8">
    <location>
        <begin position="41"/>
        <end position="61"/>
    </location>
</feature>
<name>A0A1Y2HC95_9FUNG</name>
<feature type="transmembrane region" description="Helical" evidence="9">
    <location>
        <begin position="214"/>
        <end position="235"/>
    </location>
</feature>
<evidence type="ECO:0000313" key="10">
    <source>
        <dbReference type="EMBL" id="ORZ32227.1"/>
    </source>
</evidence>
<feature type="transmembrane region" description="Helical" evidence="9">
    <location>
        <begin position="327"/>
        <end position="349"/>
    </location>
</feature>
<evidence type="ECO:0000256" key="1">
    <source>
        <dbReference type="ARBA" id="ARBA00004477"/>
    </source>
</evidence>
<dbReference type="GO" id="GO:0033619">
    <property type="term" value="P:membrane protein proteolysis"/>
    <property type="evidence" value="ECO:0007669"/>
    <property type="project" value="TreeGrafter"/>
</dbReference>
<dbReference type="GO" id="GO:0098554">
    <property type="term" value="C:cytoplasmic side of endoplasmic reticulum membrane"/>
    <property type="evidence" value="ECO:0007669"/>
    <property type="project" value="TreeGrafter"/>
</dbReference>
<dbReference type="OrthoDB" id="29661at2759"/>
<feature type="region of interest" description="Disordered" evidence="8">
    <location>
        <begin position="414"/>
        <end position="487"/>
    </location>
</feature>
<keyword evidence="5" id="KW-0256">Endoplasmic reticulum</keyword>
<feature type="transmembrane region" description="Helical" evidence="9">
    <location>
        <begin position="355"/>
        <end position="373"/>
    </location>
</feature>
<feature type="compositionally biased region" description="Low complexity" evidence="8">
    <location>
        <begin position="414"/>
        <end position="429"/>
    </location>
</feature>
<keyword evidence="7 9" id="KW-0472">Membrane</keyword>
<feature type="transmembrane region" description="Helical" evidence="9">
    <location>
        <begin position="185"/>
        <end position="202"/>
    </location>
</feature>
<dbReference type="PANTHER" id="PTHR12174">
    <property type="entry name" value="SIGNAL PEPTIDE PEPTIDASE"/>
    <property type="match status" value="1"/>
</dbReference>
<feature type="region of interest" description="Disordered" evidence="8">
    <location>
        <begin position="624"/>
        <end position="684"/>
    </location>
</feature>
<feature type="transmembrane region" description="Helical" evidence="9">
    <location>
        <begin position="160"/>
        <end position="180"/>
    </location>
</feature>
<comment type="caution">
    <text evidence="10">The sequence shown here is derived from an EMBL/GenBank/DDBJ whole genome shotgun (WGS) entry which is preliminary data.</text>
</comment>
<reference evidence="10 11" key="1">
    <citation type="submission" date="2016-07" db="EMBL/GenBank/DDBJ databases">
        <title>Pervasive Adenine N6-methylation of Active Genes in Fungi.</title>
        <authorList>
            <consortium name="DOE Joint Genome Institute"/>
            <person name="Mondo S.J."/>
            <person name="Dannebaum R.O."/>
            <person name="Kuo R.C."/>
            <person name="Labutti K."/>
            <person name="Haridas S."/>
            <person name="Kuo A."/>
            <person name="Salamov A."/>
            <person name="Ahrendt S.R."/>
            <person name="Lipzen A."/>
            <person name="Sullivan W."/>
            <person name="Andreopoulos W.B."/>
            <person name="Clum A."/>
            <person name="Lindquist E."/>
            <person name="Daum C."/>
            <person name="Ramamoorthy G.K."/>
            <person name="Gryganskyi A."/>
            <person name="Culley D."/>
            <person name="Magnuson J.K."/>
            <person name="James T.Y."/>
            <person name="O'Malley M.A."/>
            <person name="Stajich J.E."/>
            <person name="Spatafora J.W."/>
            <person name="Visel A."/>
            <person name="Grigoriev I.V."/>
        </authorList>
    </citation>
    <scope>NUCLEOTIDE SEQUENCE [LARGE SCALE GENOMIC DNA]</scope>
    <source>
        <strain evidence="10 11">PL171</strain>
    </source>
</reference>
<evidence type="ECO:0000256" key="7">
    <source>
        <dbReference type="ARBA" id="ARBA00023136"/>
    </source>
</evidence>
<proteinExistence type="inferred from homology"/>
<evidence type="ECO:0000256" key="4">
    <source>
        <dbReference type="ARBA" id="ARBA00022801"/>
    </source>
</evidence>
<evidence type="ECO:0000256" key="6">
    <source>
        <dbReference type="ARBA" id="ARBA00022989"/>
    </source>
</evidence>
<feature type="transmembrane region" description="Helical" evidence="9">
    <location>
        <begin position="12"/>
        <end position="32"/>
    </location>
</feature>
<dbReference type="SMART" id="SM00730">
    <property type="entry name" value="PSN"/>
    <property type="match status" value="1"/>
</dbReference>
<feature type="transmembrane region" description="Helical" evidence="9">
    <location>
        <begin position="70"/>
        <end position="88"/>
    </location>
</feature>
<dbReference type="AlphaFoldDB" id="A0A1Y2HC95"/>
<comment type="subcellular location">
    <subcellularLocation>
        <location evidence="1">Endoplasmic reticulum membrane</location>
        <topology evidence="1">Multi-pass membrane protein</topology>
    </subcellularLocation>
</comment>
<feature type="compositionally biased region" description="Basic and acidic residues" evidence="8">
    <location>
        <begin position="652"/>
        <end position="669"/>
    </location>
</feature>
<protein>
    <submittedName>
        <fullName evidence="10">Signal peptide peptidase-domain-containing protein</fullName>
    </submittedName>
</protein>
<dbReference type="InterPro" id="IPR007369">
    <property type="entry name" value="Peptidase_A22B_SPP"/>
</dbReference>
<keyword evidence="6 9" id="KW-1133">Transmembrane helix</keyword>
<feature type="compositionally biased region" description="Basic and acidic residues" evidence="8">
    <location>
        <begin position="47"/>
        <end position="61"/>
    </location>
</feature>
<gene>
    <name evidence="10" type="ORF">BCR44DRAFT_1440717</name>
</gene>
<feature type="region of interest" description="Disordered" evidence="8">
    <location>
        <begin position="506"/>
        <end position="555"/>
    </location>
</feature>
<dbReference type="Proteomes" id="UP000193411">
    <property type="component" value="Unassembled WGS sequence"/>
</dbReference>
<dbReference type="Pfam" id="PF04258">
    <property type="entry name" value="Peptidase_A22B"/>
    <property type="match status" value="1"/>
</dbReference>
<evidence type="ECO:0000313" key="11">
    <source>
        <dbReference type="Proteomes" id="UP000193411"/>
    </source>
</evidence>
<evidence type="ECO:0000256" key="2">
    <source>
        <dbReference type="ARBA" id="ARBA00006859"/>
    </source>
</evidence>
<sequence length="684" mass="71648">MSTATILGVDPGLLTAYVALLVLAVTPIYLGANQSIDLLSPPSPADPKAKPTRRSDTSGLDKEVLSSSDAYWFPITGSAVLFGLYLLFNYLDKDHVNTLLTVYFALLGCYALASVFADAVAPVERFLGLDKYNLTLTHESQSAEQQKPKSKIAQLYSVKFTRLSIVTFILAALLTAGYVLTKHWLLNNLFAFALSITAIALMDLDSFKTGMTLLAGLFVYDVFWVFGTNVMVSVAKSFDAPVKMLFPKSAAQGIEALIKAKTGFTMLGLGDIVIPGIYVALSLRFDYHNHLATKAAPIKQRVTGSKAAAVLGAGLNDVLTTSFATPYFTTCFLAYVSGLVATVWVMHTYQAAQPALLYLSPACILSTLLTALVRGELGAMFAYSSEVDKDLKDELVAAAPAKATSATKKHKKPAAAVAVSSSSSSSSSEAESDEDEPIIQQDRKRARKLAPSAPIAATAAPVAATTTGAPKKKPTAKPVTASAAATKDTSASAAAAAAAAAADAAAKEAERKRKRRDAERTREASATGNTSSDDQATHTHAKKSKASKAAAKKAAAAATATAAPALVSGVFTEAIARRALARLACLSTQRARSKSPVSRDVFTTADLQASISASLVDDEFMVVSRKGKKGGKAGNKAAAAGGEGEASPSPDVYDRESSASPAPKKDAKPDYSNFKLADPSDFGL</sequence>
<evidence type="ECO:0000256" key="5">
    <source>
        <dbReference type="ARBA" id="ARBA00022824"/>
    </source>
</evidence>
<dbReference type="InterPro" id="IPR006639">
    <property type="entry name" value="Preselin/SPP"/>
</dbReference>
<keyword evidence="3 9" id="KW-0812">Transmembrane</keyword>
<comment type="similarity">
    <text evidence="2">Belongs to the peptidase A22B family.</text>
</comment>
<keyword evidence="4" id="KW-0378">Hydrolase</keyword>
<dbReference type="GO" id="GO:0006465">
    <property type="term" value="P:signal peptide processing"/>
    <property type="evidence" value="ECO:0007669"/>
    <property type="project" value="TreeGrafter"/>
</dbReference>
<organism evidence="10 11">
    <name type="scientific">Catenaria anguillulae PL171</name>
    <dbReference type="NCBI Taxonomy" id="765915"/>
    <lineage>
        <taxon>Eukaryota</taxon>
        <taxon>Fungi</taxon>
        <taxon>Fungi incertae sedis</taxon>
        <taxon>Blastocladiomycota</taxon>
        <taxon>Blastocladiomycetes</taxon>
        <taxon>Blastocladiales</taxon>
        <taxon>Catenariaceae</taxon>
        <taxon>Catenaria</taxon>
    </lineage>
</organism>
<dbReference type="GO" id="GO:0098553">
    <property type="term" value="C:lumenal side of endoplasmic reticulum membrane"/>
    <property type="evidence" value="ECO:0007669"/>
    <property type="project" value="TreeGrafter"/>
</dbReference>
<feature type="compositionally biased region" description="Basic and acidic residues" evidence="8">
    <location>
        <begin position="506"/>
        <end position="523"/>
    </location>
</feature>
<evidence type="ECO:0000256" key="9">
    <source>
        <dbReference type="SAM" id="Phobius"/>
    </source>
</evidence>
<evidence type="ECO:0000256" key="8">
    <source>
        <dbReference type="SAM" id="MobiDB-lite"/>
    </source>
</evidence>
<accession>A0A1Y2HC95</accession>
<feature type="transmembrane region" description="Helical" evidence="9">
    <location>
        <begin position="100"/>
        <end position="121"/>
    </location>
</feature>
<feature type="compositionally biased region" description="Low complexity" evidence="8">
    <location>
        <begin position="450"/>
        <end position="469"/>
    </location>
</feature>
<evidence type="ECO:0000256" key="3">
    <source>
        <dbReference type="ARBA" id="ARBA00022692"/>
    </source>
</evidence>
<feature type="compositionally biased region" description="Low complexity" evidence="8">
    <location>
        <begin position="476"/>
        <end position="487"/>
    </location>
</feature>
<dbReference type="STRING" id="765915.A0A1Y2HC95"/>
<dbReference type="GO" id="GO:0042500">
    <property type="term" value="F:aspartic endopeptidase activity, intramembrane cleaving"/>
    <property type="evidence" value="ECO:0007669"/>
    <property type="project" value="InterPro"/>
</dbReference>
<dbReference type="EMBL" id="MCFL01000049">
    <property type="protein sequence ID" value="ORZ32227.1"/>
    <property type="molecule type" value="Genomic_DNA"/>
</dbReference>
<dbReference type="PANTHER" id="PTHR12174:SF23">
    <property type="entry name" value="MINOR HISTOCOMPATIBILITY ANTIGEN H13"/>
    <property type="match status" value="1"/>
</dbReference>
<keyword evidence="11" id="KW-1185">Reference proteome</keyword>